<proteinExistence type="predicted"/>
<dbReference type="InterPro" id="IPR036526">
    <property type="entry name" value="C-N_Hydrolase_sf"/>
</dbReference>
<feature type="domain" description="CN hydrolase" evidence="2">
    <location>
        <begin position="5"/>
        <end position="253"/>
    </location>
</feature>
<dbReference type="InterPro" id="IPR003010">
    <property type="entry name" value="C-N_Hydrolase"/>
</dbReference>
<name>A0AAV9IJ36_9RHOD</name>
<dbReference type="EMBL" id="JANCYU010000049">
    <property type="protein sequence ID" value="KAK4527236.1"/>
    <property type="molecule type" value="Genomic_DNA"/>
</dbReference>
<dbReference type="AlphaFoldDB" id="A0AAV9IJ36"/>
<accession>A0AAV9IJ36</accession>
<evidence type="ECO:0000259" key="2">
    <source>
        <dbReference type="PROSITE" id="PS50263"/>
    </source>
</evidence>
<dbReference type="InterPro" id="IPR045254">
    <property type="entry name" value="Nit1/2_C-N_Hydrolase"/>
</dbReference>
<sequence length="292" mass="32533">MMDSKLLAIVQLCATNDIEANFRNCASLIHQAVVQGARFVSLPECFEYIGATPKDALSIAQPLDGPLFSRYRELAVKEQVWLSLAGFHERGPDDAHIYNSQVVVDPRGSIVAVYRKLHLFDVDIQDGRISESETTLPGNEMVLVCDTPIGNVGLTTCYDIRFPELYTCLAASGADVILVPSAFFPSTGEAHWEVLLRARAIENQVYIAAAAQVGKHNEKRTSFGHSMIVDPWGSIMGQLYTIENGCCVCHLDRQTIDQVRRAIPKWKHRRGDIYGEWNYHHVTLRRTTTSGG</sequence>
<evidence type="ECO:0000313" key="4">
    <source>
        <dbReference type="Proteomes" id="UP001300502"/>
    </source>
</evidence>
<dbReference type="Proteomes" id="UP001300502">
    <property type="component" value="Unassembled WGS sequence"/>
</dbReference>
<organism evidence="3 4">
    <name type="scientific">Galdieria yellowstonensis</name>
    <dbReference type="NCBI Taxonomy" id="3028027"/>
    <lineage>
        <taxon>Eukaryota</taxon>
        <taxon>Rhodophyta</taxon>
        <taxon>Bangiophyceae</taxon>
        <taxon>Galdieriales</taxon>
        <taxon>Galdieriaceae</taxon>
        <taxon>Galdieria</taxon>
    </lineage>
</organism>
<reference evidence="3 4" key="1">
    <citation type="submission" date="2022-07" db="EMBL/GenBank/DDBJ databases">
        <title>Genome-wide signatures of adaptation to extreme environments.</title>
        <authorList>
            <person name="Cho C.H."/>
            <person name="Yoon H.S."/>
        </authorList>
    </citation>
    <scope>NUCLEOTIDE SEQUENCE [LARGE SCALE GENOMIC DNA]</scope>
    <source>
        <strain evidence="3 4">108.79 E11</strain>
    </source>
</reference>
<dbReference type="SUPFAM" id="SSF56317">
    <property type="entry name" value="Carbon-nitrogen hydrolase"/>
    <property type="match status" value="1"/>
</dbReference>
<dbReference type="GO" id="GO:0016811">
    <property type="term" value="F:hydrolase activity, acting on carbon-nitrogen (but not peptide) bonds, in linear amides"/>
    <property type="evidence" value="ECO:0007669"/>
    <property type="project" value="InterPro"/>
</dbReference>
<evidence type="ECO:0000256" key="1">
    <source>
        <dbReference type="ARBA" id="ARBA00022801"/>
    </source>
</evidence>
<dbReference type="PANTHER" id="PTHR23088">
    <property type="entry name" value="NITRILASE-RELATED"/>
    <property type="match status" value="1"/>
</dbReference>
<keyword evidence="1" id="KW-0378">Hydrolase</keyword>
<comment type="caution">
    <text evidence="3">The sequence shown here is derived from an EMBL/GenBank/DDBJ whole genome shotgun (WGS) entry which is preliminary data.</text>
</comment>
<dbReference type="CDD" id="cd07572">
    <property type="entry name" value="nit"/>
    <property type="match status" value="1"/>
</dbReference>
<dbReference type="PROSITE" id="PS01227">
    <property type="entry name" value="UPF0012"/>
    <property type="match status" value="1"/>
</dbReference>
<dbReference type="Gene3D" id="3.60.110.10">
    <property type="entry name" value="Carbon-nitrogen hydrolase"/>
    <property type="match status" value="1"/>
</dbReference>
<gene>
    <name evidence="3" type="ORF">GAYE_SCF37G5158</name>
</gene>
<dbReference type="PANTHER" id="PTHR23088:SF27">
    <property type="entry name" value="DEAMINATED GLUTATHIONE AMIDASE"/>
    <property type="match status" value="1"/>
</dbReference>
<dbReference type="PROSITE" id="PS50263">
    <property type="entry name" value="CN_HYDROLASE"/>
    <property type="match status" value="1"/>
</dbReference>
<protein>
    <recommendedName>
        <fullName evidence="2">CN hydrolase domain-containing protein</fullName>
    </recommendedName>
</protein>
<dbReference type="Pfam" id="PF00795">
    <property type="entry name" value="CN_hydrolase"/>
    <property type="match status" value="1"/>
</dbReference>
<evidence type="ECO:0000313" key="3">
    <source>
        <dbReference type="EMBL" id="KAK4527236.1"/>
    </source>
</evidence>
<keyword evidence="4" id="KW-1185">Reference proteome</keyword>
<dbReference type="InterPro" id="IPR001110">
    <property type="entry name" value="UPF0012_CS"/>
</dbReference>